<gene>
    <name evidence="9" type="primary">LOC114467379</name>
</gene>
<dbReference type="InterPro" id="IPR013106">
    <property type="entry name" value="Ig_V-set"/>
</dbReference>
<evidence type="ECO:0000256" key="1">
    <source>
        <dbReference type="ARBA" id="ARBA00004370"/>
    </source>
</evidence>
<evidence type="ECO:0000256" key="7">
    <source>
        <dbReference type="SAM" id="SignalP"/>
    </source>
</evidence>
<dbReference type="SUPFAM" id="SSF48726">
    <property type="entry name" value="Immunoglobulin"/>
    <property type="match status" value="1"/>
</dbReference>
<feature type="domain" description="Immunoglobulin V-set" evidence="8">
    <location>
        <begin position="34"/>
        <end position="128"/>
    </location>
</feature>
<reference evidence="9" key="3">
    <citation type="submission" date="2025-09" db="UniProtKB">
        <authorList>
            <consortium name="Ensembl"/>
        </authorList>
    </citation>
    <scope>IDENTIFICATION</scope>
</reference>
<evidence type="ECO:0000256" key="3">
    <source>
        <dbReference type="ARBA" id="ARBA00022729"/>
    </source>
</evidence>
<name>A0A8C5D6Y1_GOUWI</name>
<dbReference type="Pfam" id="PF07686">
    <property type="entry name" value="V-set"/>
    <property type="match status" value="1"/>
</dbReference>
<dbReference type="Gene3D" id="2.60.40.10">
    <property type="entry name" value="Immunoglobulins"/>
    <property type="match status" value="1"/>
</dbReference>
<keyword evidence="3 7" id="KW-0732">Signal</keyword>
<proteinExistence type="predicted"/>
<dbReference type="Proteomes" id="UP000694680">
    <property type="component" value="Chromosome 7"/>
</dbReference>
<feature type="signal peptide" evidence="7">
    <location>
        <begin position="1"/>
        <end position="18"/>
    </location>
</feature>
<keyword evidence="2 6" id="KW-0812">Transmembrane</keyword>
<dbReference type="CDD" id="cd05716">
    <property type="entry name" value="IgV_pIgR_like"/>
    <property type="match status" value="1"/>
</dbReference>
<comment type="subcellular location">
    <subcellularLocation>
        <location evidence="1">Membrane</location>
    </subcellularLocation>
</comment>
<keyword evidence="5" id="KW-1015">Disulfide bond</keyword>
<dbReference type="InterPro" id="IPR036179">
    <property type="entry name" value="Ig-like_dom_sf"/>
</dbReference>
<dbReference type="AlphaFoldDB" id="A0A8C5D6Y1"/>
<dbReference type="PANTHER" id="PTHR11860">
    <property type="entry name" value="POLYMERIC-IMMUNOGLOBULIN RECEPTOR"/>
    <property type="match status" value="1"/>
</dbReference>
<sequence length="201" mass="23228">MRTPRILVCFFKASVIYFLSISKSTVDCSLLSGPEVVKGTYSGSVTVACQYNLRYREYTKYWCKGPVYEICAIIVKTPKNRRNDRSFISDNKEAGVFTVTMTSLSESDTDMYWCVISRPGRNIYTRVKLLVSHEAPTTISTTPVSSSHPQQLRWWAILRWIIFILMLCCLAFTYYAVRRIRNGNEILPRRPIHQRSSTVEK</sequence>
<dbReference type="OrthoDB" id="284782at2759"/>
<dbReference type="GO" id="GO:0004888">
    <property type="term" value="F:transmembrane signaling receptor activity"/>
    <property type="evidence" value="ECO:0007669"/>
    <property type="project" value="TreeGrafter"/>
</dbReference>
<dbReference type="FunFam" id="2.60.40.10:FF:000370">
    <property type="entry name" value="CMRF35-like molecule 1"/>
    <property type="match status" value="1"/>
</dbReference>
<evidence type="ECO:0000313" key="10">
    <source>
        <dbReference type="Proteomes" id="UP000694680"/>
    </source>
</evidence>
<feature type="transmembrane region" description="Helical" evidence="6">
    <location>
        <begin position="154"/>
        <end position="177"/>
    </location>
</feature>
<evidence type="ECO:0000259" key="8">
    <source>
        <dbReference type="Pfam" id="PF07686"/>
    </source>
</evidence>
<evidence type="ECO:0000256" key="6">
    <source>
        <dbReference type="SAM" id="Phobius"/>
    </source>
</evidence>
<dbReference type="PANTHER" id="PTHR11860:SF111">
    <property type="entry name" value="IMMUNOGLOBULIN SUBTYPE DOMAIN-CONTAINING PROTEIN"/>
    <property type="match status" value="1"/>
</dbReference>
<dbReference type="InterPro" id="IPR050671">
    <property type="entry name" value="CD300_family_receptors"/>
</dbReference>
<accession>A0A8C5D6Y1</accession>
<dbReference type="Ensembl" id="ENSGWIT00000002524.1">
    <property type="protein sequence ID" value="ENSGWIP00000002322.1"/>
    <property type="gene ID" value="ENSGWIG00000001286.1"/>
</dbReference>
<organism evidence="9 10">
    <name type="scientific">Gouania willdenowi</name>
    <name type="common">Blunt-snouted clingfish</name>
    <name type="synonym">Lepadogaster willdenowi</name>
    <dbReference type="NCBI Taxonomy" id="441366"/>
    <lineage>
        <taxon>Eukaryota</taxon>
        <taxon>Metazoa</taxon>
        <taxon>Chordata</taxon>
        <taxon>Craniata</taxon>
        <taxon>Vertebrata</taxon>
        <taxon>Euteleostomi</taxon>
        <taxon>Actinopterygii</taxon>
        <taxon>Neopterygii</taxon>
        <taxon>Teleostei</taxon>
        <taxon>Neoteleostei</taxon>
        <taxon>Acanthomorphata</taxon>
        <taxon>Ovalentaria</taxon>
        <taxon>Blenniimorphae</taxon>
        <taxon>Blenniiformes</taxon>
        <taxon>Gobiesocoidei</taxon>
        <taxon>Gobiesocidae</taxon>
        <taxon>Gobiesocinae</taxon>
        <taxon>Gouania</taxon>
    </lineage>
</organism>
<dbReference type="RefSeq" id="XP_028309413.1">
    <property type="nucleotide sequence ID" value="XM_028453612.1"/>
</dbReference>
<reference evidence="9" key="2">
    <citation type="submission" date="2025-08" db="UniProtKB">
        <authorList>
            <consortium name="Ensembl"/>
        </authorList>
    </citation>
    <scope>IDENTIFICATION</scope>
</reference>
<dbReference type="GO" id="GO:0005886">
    <property type="term" value="C:plasma membrane"/>
    <property type="evidence" value="ECO:0007669"/>
    <property type="project" value="TreeGrafter"/>
</dbReference>
<keyword evidence="10" id="KW-1185">Reference proteome</keyword>
<reference evidence="9" key="1">
    <citation type="submission" date="2020-06" db="EMBL/GenBank/DDBJ databases">
        <authorList>
            <consortium name="Wellcome Sanger Institute Data Sharing"/>
        </authorList>
    </citation>
    <scope>NUCLEOTIDE SEQUENCE [LARGE SCALE GENOMIC DNA]</scope>
</reference>
<evidence type="ECO:0000256" key="2">
    <source>
        <dbReference type="ARBA" id="ARBA00022692"/>
    </source>
</evidence>
<evidence type="ECO:0000256" key="5">
    <source>
        <dbReference type="ARBA" id="ARBA00023157"/>
    </source>
</evidence>
<protein>
    <submittedName>
        <fullName evidence="9">CMRF35-like molecule 7</fullName>
    </submittedName>
</protein>
<evidence type="ECO:0000256" key="4">
    <source>
        <dbReference type="ARBA" id="ARBA00023136"/>
    </source>
</evidence>
<keyword evidence="6" id="KW-1133">Transmembrane helix</keyword>
<keyword evidence="4 6" id="KW-0472">Membrane</keyword>
<evidence type="ECO:0000313" key="9">
    <source>
        <dbReference type="Ensembl" id="ENSGWIP00000002322.1"/>
    </source>
</evidence>
<dbReference type="InterPro" id="IPR013783">
    <property type="entry name" value="Ig-like_fold"/>
</dbReference>
<feature type="chain" id="PRO_5034727202" evidence="7">
    <location>
        <begin position="19"/>
        <end position="201"/>
    </location>
</feature>
<dbReference type="GeneID" id="114467379"/>